<evidence type="ECO:0000256" key="3">
    <source>
        <dbReference type="ARBA" id="ARBA00022448"/>
    </source>
</evidence>
<name>A0A916SSL0_9HYPH</name>
<evidence type="ECO:0000256" key="4">
    <source>
        <dbReference type="ARBA" id="ARBA00022458"/>
    </source>
</evidence>
<dbReference type="InterPro" id="IPR050763">
    <property type="entry name" value="ABC_transporter_ATP-binding"/>
</dbReference>
<gene>
    <name evidence="8" type="ORF">GCM10011491_44000</name>
</gene>
<dbReference type="InterPro" id="IPR003439">
    <property type="entry name" value="ABC_transporter-like_ATP-bd"/>
</dbReference>
<organism evidence="8 9">
    <name type="scientific">Brucella endophytica</name>
    <dbReference type="NCBI Taxonomy" id="1963359"/>
    <lineage>
        <taxon>Bacteria</taxon>
        <taxon>Pseudomonadati</taxon>
        <taxon>Pseudomonadota</taxon>
        <taxon>Alphaproteobacteria</taxon>
        <taxon>Hyphomicrobiales</taxon>
        <taxon>Brucellaceae</taxon>
        <taxon>Brucella/Ochrobactrum group</taxon>
        <taxon>Brucella</taxon>
    </lineage>
</organism>
<keyword evidence="6 8" id="KW-0067">ATP-binding</keyword>
<dbReference type="EMBL" id="BMHH01000033">
    <property type="protein sequence ID" value="GGB11261.1"/>
    <property type="molecule type" value="Genomic_DNA"/>
</dbReference>
<comment type="subcellular location">
    <subcellularLocation>
        <location evidence="1">Cell inner membrane</location>
    </subcellularLocation>
</comment>
<dbReference type="Proteomes" id="UP000646478">
    <property type="component" value="Unassembled WGS sequence"/>
</dbReference>
<dbReference type="PANTHER" id="PTHR42711:SF5">
    <property type="entry name" value="ABC TRANSPORTER ATP-BINDING PROTEIN NATA"/>
    <property type="match status" value="1"/>
</dbReference>
<dbReference type="GO" id="GO:0005524">
    <property type="term" value="F:ATP binding"/>
    <property type="evidence" value="ECO:0007669"/>
    <property type="project" value="UniProtKB-KW"/>
</dbReference>
<proteinExistence type="inferred from homology"/>
<dbReference type="AlphaFoldDB" id="A0A916SSL0"/>
<comment type="similarity">
    <text evidence="2">Belongs to the ABC transporter superfamily.</text>
</comment>
<evidence type="ECO:0000259" key="7">
    <source>
        <dbReference type="PROSITE" id="PS50893"/>
    </source>
</evidence>
<evidence type="ECO:0000256" key="1">
    <source>
        <dbReference type="ARBA" id="ARBA00004533"/>
    </source>
</evidence>
<dbReference type="GO" id="GO:0016887">
    <property type="term" value="F:ATP hydrolysis activity"/>
    <property type="evidence" value="ECO:0007669"/>
    <property type="project" value="InterPro"/>
</dbReference>
<keyword evidence="9" id="KW-1185">Reference proteome</keyword>
<reference evidence="8" key="2">
    <citation type="submission" date="2020-09" db="EMBL/GenBank/DDBJ databases">
        <authorList>
            <person name="Sun Q."/>
            <person name="Zhou Y."/>
        </authorList>
    </citation>
    <scope>NUCLEOTIDE SEQUENCE</scope>
    <source>
        <strain evidence="8">CGMCC 1.15082</strain>
    </source>
</reference>
<feature type="domain" description="ABC transporter" evidence="7">
    <location>
        <begin position="13"/>
        <end position="263"/>
    </location>
</feature>
<accession>A0A916SSL0</accession>
<evidence type="ECO:0000256" key="5">
    <source>
        <dbReference type="ARBA" id="ARBA00022741"/>
    </source>
</evidence>
<evidence type="ECO:0000313" key="8">
    <source>
        <dbReference type="EMBL" id="GGB11261.1"/>
    </source>
</evidence>
<evidence type="ECO:0000256" key="6">
    <source>
        <dbReference type="ARBA" id="ARBA00022840"/>
    </source>
</evidence>
<dbReference type="Gene3D" id="3.40.50.300">
    <property type="entry name" value="P-loop containing nucleotide triphosphate hydrolases"/>
    <property type="match status" value="1"/>
</dbReference>
<dbReference type="GO" id="GO:0005886">
    <property type="term" value="C:plasma membrane"/>
    <property type="evidence" value="ECO:0007669"/>
    <property type="project" value="UniProtKB-SubCell"/>
</dbReference>
<sequence>MSDPSMSTQTPLVQLQAVSRVYRSRRHTGAWWRQLLKPEFNEHLALDEASLEIHAGQCLGLVGPNGAGKSTLVKLLTGLLQPDSGQISVLGFDPGKRQSAMLNQIGVVFGHKSSLWWDLPVKHSFEAVQKIYQTPPDVFNHDAQRYAELLRIDHLMQRAVRQLSLGERIKCELVLALAHQPRLLLLDEPTIGVDMESKQQLRAVINQILREKKIAVLLTTHDVNDLLACCSHIALLQAGELFQYSALKDLLGEFGLTSDNSRGLEDCLIEAFRARRDDDEEIEFGSVVLAGGVPEDDDEDV</sequence>
<dbReference type="PANTHER" id="PTHR42711">
    <property type="entry name" value="ABC TRANSPORTER ATP-BINDING PROTEIN"/>
    <property type="match status" value="1"/>
</dbReference>
<evidence type="ECO:0000256" key="2">
    <source>
        <dbReference type="ARBA" id="ARBA00005417"/>
    </source>
</evidence>
<dbReference type="SMART" id="SM00382">
    <property type="entry name" value="AAA"/>
    <property type="match status" value="1"/>
</dbReference>
<dbReference type="InterPro" id="IPR003593">
    <property type="entry name" value="AAA+_ATPase"/>
</dbReference>
<dbReference type="SUPFAM" id="SSF52540">
    <property type="entry name" value="P-loop containing nucleoside triphosphate hydrolases"/>
    <property type="match status" value="1"/>
</dbReference>
<dbReference type="PROSITE" id="PS50893">
    <property type="entry name" value="ABC_TRANSPORTER_2"/>
    <property type="match status" value="1"/>
</dbReference>
<keyword evidence="5" id="KW-0547">Nucleotide-binding</keyword>
<reference evidence="8" key="1">
    <citation type="journal article" date="2014" name="Int. J. Syst. Evol. Microbiol.">
        <title>Complete genome sequence of Corynebacterium casei LMG S-19264T (=DSM 44701T), isolated from a smear-ripened cheese.</title>
        <authorList>
            <consortium name="US DOE Joint Genome Institute (JGI-PGF)"/>
            <person name="Walter F."/>
            <person name="Albersmeier A."/>
            <person name="Kalinowski J."/>
            <person name="Ruckert C."/>
        </authorList>
    </citation>
    <scope>NUCLEOTIDE SEQUENCE</scope>
    <source>
        <strain evidence="8">CGMCC 1.15082</strain>
    </source>
</reference>
<dbReference type="InterPro" id="IPR027417">
    <property type="entry name" value="P-loop_NTPase"/>
</dbReference>
<keyword evidence="4" id="KW-0536">Nodulation</keyword>
<keyword evidence="3" id="KW-0813">Transport</keyword>
<evidence type="ECO:0000313" key="9">
    <source>
        <dbReference type="Proteomes" id="UP000646478"/>
    </source>
</evidence>
<comment type="caution">
    <text evidence="8">The sequence shown here is derived from an EMBL/GenBank/DDBJ whole genome shotgun (WGS) entry which is preliminary data.</text>
</comment>
<dbReference type="Pfam" id="PF00005">
    <property type="entry name" value="ABC_tran"/>
    <property type="match status" value="1"/>
</dbReference>
<protein>
    <submittedName>
        <fullName evidence="8">ABC transporter ATP-binding protein</fullName>
    </submittedName>
</protein>